<evidence type="ECO:0000313" key="4">
    <source>
        <dbReference type="Proteomes" id="UP001221757"/>
    </source>
</evidence>
<evidence type="ECO:0000313" key="3">
    <source>
        <dbReference type="EMBL" id="KAJ7658923.1"/>
    </source>
</evidence>
<feature type="region of interest" description="Disordered" evidence="1">
    <location>
        <begin position="70"/>
        <end position="156"/>
    </location>
</feature>
<evidence type="ECO:0000256" key="2">
    <source>
        <dbReference type="SAM" id="Phobius"/>
    </source>
</evidence>
<keyword evidence="4" id="KW-1185">Reference proteome</keyword>
<proteinExistence type="predicted"/>
<feature type="compositionally biased region" description="Basic residues" evidence="1">
    <location>
        <begin position="126"/>
        <end position="136"/>
    </location>
</feature>
<sequence>MRILPSKFVSKALSAHKFREPDLKPDLLYIRPWPSIVAGTLFLTWTVFNTDESVTRSLRSRSLLHNLTQNVSDWSEPPPRHRKPPVKLLPKSISKDKNPNKEKATGDTLKASEKKENLQASEQKKPNAKNAKKKDKKHDPEYQLEPHKYSTRRSTKPSSQACCKFDLVNVEFDPSAVTRKLLTWCKPGYIFSSYAIFFFLTELSYNSTCRVELGAPKKWRLHMGGSRNEQQRRIFEEGMFHFAERPRWHVTLLLTTTVALLISFPSLSRHYSRLKGINIDISRQGFQHKEGP</sequence>
<protein>
    <submittedName>
        <fullName evidence="3">Uncharacterized protein</fullName>
    </submittedName>
</protein>
<gene>
    <name evidence="3" type="ORF">B0H17DRAFT_1145480</name>
</gene>
<feature type="compositionally biased region" description="Basic and acidic residues" evidence="1">
    <location>
        <begin position="93"/>
        <end position="125"/>
    </location>
</feature>
<organism evidence="3 4">
    <name type="scientific">Mycena rosella</name>
    <name type="common">Pink bonnet</name>
    <name type="synonym">Agaricus rosellus</name>
    <dbReference type="NCBI Taxonomy" id="1033263"/>
    <lineage>
        <taxon>Eukaryota</taxon>
        <taxon>Fungi</taxon>
        <taxon>Dikarya</taxon>
        <taxon>Basidiomycota</taxon>
        <taxon>Agaricomycotina</taxon>
        <taxon>Agaricomycetes</taxon>
        <taxon>Agaricomycetidae</taxon>
        <taxon>Agaricales</taxon>
        <taxon>Marasmiineae</taxon>
        <taxon>Mycenaceae</taxon>
        <taxon>Mycena</taxon>
    </lineage>
</organism>
<comment type="caution">
    <text evidence="3">The sequence shown here is derived from an EMBL/GenBank/DDBJ whole genome shotgun (WGS) entry which is preliminary data.</text>
</comment>
<feature type="transmembrane region" description="Helical" evidence="2">
    <location>
        <begin position="248"/>
        <end position="267"/>
    </location>
</feature>
<accession>A0AAD7CQU2</accession>
<keyword evidence="2" id="KW-0472">Membrane</keyword>
<dbReference type="AlphaFoldDB" id="A0AAD7CQU2"/>
<name>A0AAD7CQU2_MYCRO</name>
<keyword evidence="2" id="KW-1133">Transmembrane helix</keyword>
<dbReference type="EMBL" id="JARKIE010000275">
    <property type="protein sequence ID" value="KAJ7658923.1"/>
    <property type="molecule type" value="Genomic_DNA"/>
</dbReference>
<evidence type="ECO:0000256" key="1">
    <source>
        <dbReference type="SAM" id="MobiDB-lite"/>
    </source>
</evidence>
<keyword evidence="2" id="KW-0812">Transmembrane</keyword>
<reference evidence="3" key="1">
    <citation type="submission" date="2023-03" db="EMBL/GenBank/DDBJ databases">
        <title>Massive genome expansion in bonnet fungi (Mycena s.s.) driven by repeated elements and novel gene families across ecological guilds.</title>
        <authorList>
            <consortium name="Lawrence Berkeley National Laboratory"/>
            <person name="Harder C.B."/>
            <person name="Miyauchi S."/>
            <person name="Viragh M."/>
            <person name="Kuo A."/>
            <person name="Thoen E."/>
            <person name="Andreopoulos B."/>
            <person name="Lu D."/>
            <person name="Skrede I."/>
            <person name="Drula E."/>
            <person name="Henrissat B."/>
            <person name="Morin E."/>
            <person name="Kohler A."/>
            <person name="Barry K."/>
            <person name="LaButti K."/>
            <person name="Morin E."/>
            <person name="Salamov A."/>
            <person name="Lipzen A."/>
            <person name="Mereny Z."/>
            <person name="Hegedus B."/>
            <person name="Baldrian P."/>
            <person name="Stursova M."/>
            <person name="Weitz H."/>
            <person name="Taylor A."/>
            <person name="Grigoriev I.V."/>
            <person name="Nagy L.G."/>
            <person name="Martin F."/>
            <person name="Kauserud H."/>
        </authorList>
    </citation>
    <scope>NUCLEOTIDE SEQUENCE</scope>
    <source>
        <strain evidence="3">CBHHK067</strain>
    </source>
</reference>
<feature type="compositionally biased region" description="Basic and acidic residues" evidence="1">
    <location>
        <begin position="137"/>
        <end position="148"/>
    </location>
</feature>
<dbReference type="Proteomes" id="UP001221757">
    <property type="component" value="Unassembled WGS sequence"/>
</dbReference>